<dbReference type="CDD" id="cd01335">
    <property type="entry name" value="Radical_SAM"/>
    <property type="match status" value="1"/>
</dbReference>
<organism evidence="15 16">
    <name type="scientific">Pseudothermotoga thermarum DSM 5069</name>
    <dbReference type="NCBI Taxonomy" id="688269"/>
    <lineage>
        <taxon>Bacteria</taxon>
        <taxon>Thermotogati</taxon>
        <taxon>Thermotogota</taxon>
        <taxon>Thermotogae</taxon>
        <taxon>Thermotogales</taxon>
        <taxon>Thermotogaceae</taxon>
        <taxon>Pseudothermotoga</taxon>
    </lineage>
</organism>
<evidence type="ECO:0000256" key="10">
    <source>
        <dbReference type="ARBA" id="ARBA00023004"/>
    </source>
</evidence>
<dbReference type="InterPro" id="IPR027492">
    <property type="entry name" value="RNA_MTrfase_RlmN"/>
</dbReference>
<evidence type="ECO:0000256" key="2">
    <source>
        <dbReference type="ARBA" id="ARBA00022485"/>
    </source>
</evidence>
<protein>
    <recommendedName>
        <fullName evidence="13">Probable dual-specificity RNA methyltransferase RlmN</fullName>
        <ecNumber evidence="13">2.1.1.192</ecNumber>
    </recommendedName>
    <alternativeName>
        <fullName evidence="13">23S rRNA (adenine(2503)-C(2))-methyltransferase</fullName>
    </alternativeName>
    <alternativeName>
        <fullName evidence="13">23S rRNA m2A2503 methyltransferase</fullName>
    </alternativeName>
    <alternativeName>
        <fullName evidence="13">Ribosomal RNA large subunit methyltransferase N</fullName>
    </alternativeName>
    <alternativeName>
        <fullName evidence="13">tRNA (adenine(37)-C(2))-methyltransferase</fullName>
    </alternativeName>
    <alternativeName>
        <fullName evidence="13">tRNA m2A37 methyltransferase</fullName>
    </alternativeName>
</protein>
<keyword evidence="9 13" id="KW-0479">Metal-binding</keyword>
<dbReference type="InterPro" id="IPR040072">
    <property type="entry name" value="Methyltransferase_A"/>
</dbReference>
<evidence type="ECO:0000313" key="16">
    <source>
        <dbReference type="Proteomes" id="UP000006804"/>
    </source>
</evidence>
<dbReference type="PATRIC" id="fig|688269.3.peg.1831"/>
<comment type="function">
    <text evidence="13">Specifically methylates position 2 of adenine 2503 in 23S rRNA and position 2 of adenine 37 in tRNAs.</text>
</comment>
<keyword evidence="16" id="KW-1185">Reference proteome</keyword>
<keyword evidence="12 13" id="KW-1015">Disulfide bond</keyword>
<evidence type="ECO:0000256" key="11">
    <source>
        <dbReference type="ARBA" id="ARBA00023014"/>
    </source>
</evidence>
<dbReference type="OrthoDB" id="9793973at2"/>
<feature type="binding site" evidence="13">
    <location>
        <position position="189"/>
    </location>
    <ligand>
        <name>S-adenosyl-L-methionine</name>
        <dbReference type="ChEBI" id="CHEBI:59789"/>
    </ligand>
</feature>
<evidence type="ECO:0000256" key="12">
    <source>
        <dbReference type="ARBA" id="ARBA00023157"/>
    </source>
</evidence>
<comment type="catalytic activity">
    <reaction evidence="13">
        <text>adenosine(2503) in 23S rRNA + 2 reduced [2Fe-2S]-[ferredoxin] + 2 S-adenosyl-L-methionine = 2-methyladenosine(2503) in 23S rRNA + 5'-deoxyadenosine + L-methionine + 2 oxidized [2Fe-2S]-[ferredoxin] + S-adenosyl-L-homocysteine</text>
        <dbReference type="Rhea" id="RHEA:42916"/>
        <dbReference type="Rhea" id="RHEA-COMP:10000"/>
        <dbReference type="Rhea" id="RHEA-COMP:10001"/>
        <dbReference type="Rhea" id="RHEA-COMP:10152"/>
        <dbReference type="Rhea" id="RHEA-COMP:10282"/>
        <dbReference type="ChEBI" id="CHEBI:17319"/>
        <dbReference type="ChEBI" id="CHEBI:33737"/>
        <dbReference type="ChEBI" id="CHEBI:33738"/>
        <dbReference type="ChEBI" id="CHEBI:57844"/>
        <dbReference type="ChEBI" id="CHEBI:57856"/>
        <dbReference type="ChEBI" id="CHEBI:59789"/>
        <dbReference type="ChEBI" id="CHEBI:74411"/>
        <dbReference type="ChEBI" id="CHEBI:74497"/>
        <dbReference type="EC" id="2.1.1.192"/>
    </reaction>
</comment>
<dbReference type="SFLD" id="SFLDG01062">
    <property type="entry name" value="methyltransferase_(Class_A)"/>
    <property type="match status" value="1"/>
</dbReference>
<dbReference type="GO" id="GO:0019843">
    <property type="term" value="F:rRNA binding"/>
    <property type="evidence" value="ECO:0007669"/>
    <property type="project" value="UniProtKB-UniRule"/>
</dbReference>
<dbReference type="FunFam" id="3.20.20.70:FF:000014">
    <property type="entry name" value="Probable dual-specificity RNA methyltransferase RlmN"/>
    <property type="match status" value="1"/>
</dbReference>
<dbReference type="RefSeq" id="WP_013933027.1">
    <property type="nucleotide sequence ID" value="NC_015707.1"/>
</dbReference>
<dbReference type="EC" id="2.1.1.192" evidence="13"/>
<dbReference type="HAMAP" id="MF_01849">
    <property type="entry name" value="RNA_methyltr_RlmN"/>
    <property type="match status" value="1"/>
</dbReference>
<feature type="domain" description="Radical SAM core" evidence="14">
    <location>
        <begin position="96"/>
        <end position="327"/>
    </location>
</feature>
<dbReference type="GO" id="GO:0030488">
    <property type="term" value="P:tRNA methylation"/>
    <property type="evidence" value="ECO:0007669"/>
    <property type="project" value="UniProtKB-UniRule"/>
</dbReference>
<dbReference type="GO" id="GO:0070040">
    <property type="term" value="F:rRNA (adenine(2503)-C2-)-methyltransferase activity"/>
    <property type="evidence" value="ECO:0007669"/>
    <property type="project" value="UniProtKB-UniRule"/>
</dbReference>
<dbReference type="PANTHER" id="PTHR30544:SF5">
    <property type="entry name" value="RADICAL SAM CORE DOMAIN-CONTAINING PROTEIN"/>
    <property type="match status" value="1"/>
</dbReference>
<comment type="subcellular location">
    <subcellularLocation>
        <location evidence="1 13">Cytoplasm</location>
    </subcellularLocation>
</comment>
<dbReference type="STRING" id="688269.Theth_1776"/>
<dbReference type="PIRSF" id="PIRSF006004">
    <property type="entry name" value="CHP00048"/>
    <property type="match status" value="1"/>
</dbReference>
<dbReference type="GO" id="GO:0051539">
    <property type="term" value="F:4 iron, 4 sulfur cluster binding"/>
    <property type="evidence" value="ECO:0007669"/>
    <property type="project" value="UniProtKB-UniRule"/>
</dbReference>
<evidence type="ECO:0000256" key="5">
    <source>
        <dbReference type="ARBA" id="ARBA00022603"/>
    </source>
</evidence>
<dbReference type="GO" id="GO:0070475">
    <property type="term" value="P:rRNA base methylation"/>
    <property type="evidence" value="ECO:0007669"/>
    <property type="project" value="UniProtKB-UniRule"/>
</dbReference>
<dbReference type="GO" id="GO:0000049">
    <property type="term" value="F:tRNA binding"/>
    <property type="evidence" value="ECO:0007669"/>
    <property type="project" value="UniProtKB-UniRule"/>
</dbReference>
<dbReference type="Gene3D" id="3.20.20.70">
    <property type="entry name" value="Aldolase class I"/>
    <property type="match status" value="1"/>
</dbReference>
<feature type="binding site" evidence="13">
    <location>
        <position position="110"/>
    </location>
    <ligand>
        <name>[4Fe-4S] cluster</name>
        <dbReference type="ChEBI" id="CHEBI:49883"/>
        <note>4Fe-4S-S-AdoMet</note>
    </ligand>
</feature>
<comment type="similarity">
    <text evidence="13">Belongs to the radical SAM superfamily. RlmN family.</text>
</comment>
<dbReference type="PANTHER" id="PTHR30544">
    <property type="entry name" value="23S RRNA METHYLTRANSFERASE"/>
    <property type="match status" value="1"/>
</dbReference>
<dbReference type="InterPro" id="IPR013785">
    <property type="entry name" value="Aldolase_TIM"/>
</dbReference>
<dbReference type="InterPro" id="IPR006638">
    <property type="entry name" value="Elp3/MiaA/NifB-like_rSAM"/>
</dbReference>
<dbReference type="SMART" id="SM00729">
    <property type="entry name" value="Elp3"/>
    <property type="match status" value="1"/>
</dbReference>
<dbReference type="InterPro" id="IPR004383">
    <property type="entry name" value="rRNA_lsu_MTrfase_RlmN/Cfr"/>
</dbReference>
<dbReference type="EMBL" id="CP002351">
    <property type="protein sequence ID" value="AEH51819.1"/>
    <property type="molecule type" value="Genomic_DNA"/>
</dbReference>
<dbReference type="GO" id="GO:0005737">
    <property type="term" value="C:cytoplasm"/>
    <property type="evidence" value="ECO:0007669"/>
    <property type="project" value="UniProtKB-SubCell"/>
</dbReference>
<evidence type="ECO:0000256" key="7">
    <source>
        <dbReference type="ARBA" id="ARBA00022691"/>
    </source>
</evidence>
<feature type="binding site" evidence="13">
    <location>
        <position position="290"/>
    </location>
    <ligand>
        <name>S-adenosyl-L-methionine</name>
        <dbReference type="ChEBI" id="CHEBI:59789"/>
    </ligand>
</feature>
<evidence type="ECO:0000313" key="15">
    <source>
        <dbReference type="EMBL" id="AEH51819.1"/>
    </source>
</evidence>
<accession>F7YVY9</accession>
<keyword evidence="11 13" id="KW-0411">Iron-sulfur</keyword>
<keyword evidence="5 13" id="KW-0489">Methyltransferase</keyword>
<feature type="binding site" evidence="13">
    <location>
        <position position="114"/>
    </location>
    <ligand>
        <name>[4Fe-4S] cluster</name>
        <dbReference type="ChEBI" id="CHEBI:49883"/>
        <note>4Fe-4S-S-AdoMet</note>
    </ligand>
</feature>
<dbReference type="HOGENOM" id="CLU_029101_2_0_0"/>
<dbReference type="Pfam" id="PF04055">
    <property type="entry name" value="Radical_SAM"/>
    <property type="match status" value="1"/>
</dbReference>
<evidence type="ECO:0000256" key="9">
    <source>
        <dbReference type="ARBA" id="ARBA00022723"/>
    </source>
</evidence>
<feature type="binding site" evidence="13">
    <location>
        <begin position="212"/>
        <end position="214"/>
    </location>
    <ligand>
        <name>S-adenosyl-L-methionine</name>
        <dbReference type="ChEBI" id="CHEBI:59789"/>
    </ligand>
</feature>
<dbReference type="InterPro" id="IPR058240">
    <property type="entry name" value="rSAM_sf"/>
</dbReference>
<dbReference type="SFLD" id="SFLDF00275">
    <property type="entry name" value="adenosine_C2_methyltransferase"/>
    <property type="match status" value="1"/>
</dbReference>
<dbReference type="NCBIfam" id="TIGR00048">
    <property type="entry name" value="rRNA_mod_RlmN"/>
    <property type="match status" value="1"/>
</dbReference>
<dbReference type="PROSITE" id="PS51918">
    <property type="entry name" value="RADICAL_SAM"/>
    <property type="match status" value="1"/>
</dbReference>
<reference evidence="15 16" key="1">
    <citation type="submission" date="2010-11" db="EMBL/GenBank/DDBJ databases">
        <title>The complete genome of Thermotoga thermarum DSM 5069.</title>
        <authorList>
            <consortium name="US DOE Joint Genome Institute (JGI-PGF)"/>
            <person name="Lucas S."/>
            <person name="Copeland A."/>
            <person name="Lapidus A."/>
            <person name="Bruce D."/>
            <person name="Goodwin L."/>
            <person name="Pitluck S."/>
            <person name="Kyrpides N."/>
            <person name="Mavromatis K."/>
            <person name="Ivanova N."/>
            <person name="Zeytun A."/>
            <person name="Brettin T."/>
            <person name="Detter J.C."/>
            <person name="Tapia R."/>
            <person name="Han C."/>
            <person name="Land M."/>
            <person name="Hauser L."/>
            <person name="Markowitz V."/>
            <person name="Cheng J.-F."/>
            <person name="Hugenholtz P."/>
            <person name="Woyke T."/>
            <person name="Wu D."/>
            <person name="Spring S."/>
            <person name="Schroeder M."/>
            <person name="Brambilla E."/>
            <person name="Klenk H.-P."/>
            <person name="Eisen J.A."/>
        </authorList>
    </citation>
    <scope>NUCLEOTIDE SEQUENCE [LARGE SCALE GENOMIC DNA]</scope>
    <source>
        <strain evidence="15 16">DSM 5069</strain>
    </source>
</reference>
<dbReference type="Gene3D" id="1.10.150.530">
    <property type="match status" value="1"/>
</dbReference>
<dbReference type="InterPro" id="IPR007197">
    <property type="entry name" value="rSAM"/>
</dbReference>
<comment type="caution">
    <text evidence="13">Lacks conserved residue(s) required for the propagation of feature annotation.</text>
</comment>
<dbReference type="KEGG" id="tta:Theth_1776"/>
<dbReference type="eggNOG" id="COG0820">
    <property type="taxonomic scope" value="Bacteria"/>
</dbReference>
<keyword evidence="2 13" id="KW-0004">4Fe-4S</keyword>
<keyword evidence="6 13" id="KW-0808">Transferase</keyword>
<gene>
    <name evidence="13" type="primary">rlmN</name>
    <name evidence="15" type="ORF">Theth_1776</name>
</gene>
<evidence type="ECO:0000256" key="13">
    <source>
        <dbReference type="HAMAP-Rule" id="MF_01849"/>
    </source>
</evidence>
<dbReference type="Proteomes" id="UP000006804">
    <property type="component" value="Chromosome"/>
</dbReference>
<sequence precursor="true">MNILGFSYEEFVEEIVKLGLERYRADQVLDWVYQKLVFSFDQMTNLSKEHRRLLPQHFSIDLPKVVEKKVSKFDKTTKYLFELKDGNTIESVLLFHEGYATACISTQVGCPIRCSFCATGQSGFVRNLEVDEIVSQILAIEADSRQKIRNVVYMGMGEPLLNYDNVVKSVRILNHKKMKNIGIRRITISTVGIPEKIIKLGQEGLDINLAISLHASSNEKRMQIIPLASKYAIEEILDAAKQFQQNTDRRVTIEYILIKEFNDYDEDARRLAKILKEMKMKVFVNLIPVNPALPGLERPSIWKINRFKEILVESGIEAEVRREKGVDIEAACGQLRLRALQKR</sequence>
<keyword evidence="8 13" id="KW-0819">tRNA processing</keyword>
<evidence type="ECO:0000256" key="4">
    <source>
        <dbReference type="ARBA" id="ARBA00022552"/>
    </source>
</evidence>
<feature type="active site" description="Proton acceptor" evidence="13">
    <location>
        <position position="90"/>
    </location>
</feature>
<evidence type="ECO:0000256" key="6">
    <source>
        <dbReference type="ARBA" id="ARBA00022679"/>
    </source>
</evidence>
<dbReference type="GO" id="GO:0046872">
    <property type="term" value="F:metal ion binding"/>
    <property type="evidence" value="ECO:0007669"/>
    <property type="project" value="UniProtKB-KW"/>
</dbReference>
<keyword evidence="4 13" id="KW-0698">rRNA processing</keyword>
<comment type="catalytic activity">
    <reaction evidence="13">
        <text>adenosine(37) in tRNA + 2 reduced [2Fe-2S]-[ferredoxin] + 2 S-adenosyl-L-methionine = 2-methyladenosine(37) in tRNA + 5'-deoxyadenosine + L-methionine + 2 oxidized [2Fe-2S]-[ferredoxin] + S-adenosyl-L-homocysteine</text>
        <dbReference type="Rhea" id="RHEA:43332"/>
        <dbReference type="Rhea" id="RHEA-COMP:10000"/>
        <dbReference type="Rhea" id="RHEA-COMP:10001"/>
        <dbReference type="Rhea" id="RHEA-COMP:10162"/>
        <dbReference type="Rhea" id="RHEA-COMP:10485"/>
        <dbReference type="ChEBI" id="CHEBI:17319"/>
        <dbReference type="ChEBI" id="CHEBI:33737"/>
        <dbReference type="ChEBI" id="CHEBI:33738"/>
        <dbReference type="ChEBI" id="CHEBI:57844"/>
        <dbReference type="ChEBI" id="CHEBI:57856"/>
        <dbReference type="ChEBI" id="CHEBI:59789"/>
        <dbReference type="ChEBI" id="CHEBI:74411"/>
        <dbReference type="ChEBI" id="CHEBI:74497"/>
        <dbReference type="EC" id="2.1.1.192"/>
    </reaction>
</comment>
<dbReference type="Pfam" id="PF21016">
    <property type="entry name" value="RlmN_N"/>
    <property type="match status" value="1"/>
</dbReference>
<evidence type="ECO:0000256" key="8">
    <source>
        <dbReference type="ARBA" id="ARBA00022694"/>
    </source>
</evidence>
<feature type="binding site" evidence="13">
    <location>
        <begin position="157"/>
        <end position="158"/>
    </location>
    <ligand>
        <name>S-adenosyl-L-methionine</name>
        <dbReference type="ChEBI" id="CHEBI:59789"/>
    </ligand>
</feature>
<comment type="miscellaneous">
    <text evidence="13">Reaction proceeds by a ping-pong mechanism involving intermediate methylation of a conserved cysteine residue.</text>
</comment>
<evidence type="ECO:0000259" key="14">
    <source>
        <dbReference type="PROSITE" id="PS51918"/>
    </source>
</evidence>
<feature type="binding site" evidence="13">
    <location>
        <position position="117"/>
    </location>
    <ligand>
        <name>[4Fe-4S] cluster</name>
        <dbReference type="ChEBI" id="CHEBI:49883"/>
        <note>4Fe-4S-S-AdoMet</note>
    </ligand>
</feature>
<dbReference type="SUPFAM" id="SSF102114">
    <property type="entry name" value="Radical SAM enzymes"/>
    <property type="match status" value="1"/>
</dbReference>
<dbReference type="AlphaFoldDB" id="F7YVY9"/>
<feature type="active site" description="S-methylcysteine intermediate" evidence="13">
    <location>
        <position position="332"/>
    </location>
</feature>
<evidence type="ECO:0000256" key="3">
    <source>
        <dbReference type="ARBA" id="ARBA00022490"/>
    </source>
</evidence>
<dbReference type="SFLD" id="SFLDS00029">
    <property type="entry name" value="Radical_SAM"/>
    <property type="match status" value="1"/>
</dbReference>
<keyword evidence="7 13" id="KW-0949">S-adenosyl-L-methionine</keyword>
<dbReference type="InterPro" id="IPR048641">
    <property type="entry name" value="RlmN_N"/>
</dbReference>
<comment type="cofactor">
    <cofactor evidence="13">
        <name>[4Fe-4S] cluster</name>
        <dbReference type="ChEBI" id="CHEBI:49883"/>
    </cofactor>
    <text evidence="13">Binds 1 [4Fe-4S] cluster. The cluster is coordinated with 3 cysteines and an exchangeable S-adenosyl-L-methionine.</text>
</comment>
<name>F7YVY9_9THEM</name>
<keyword evidence="3 13" id="KW-0963">Cytoplasm</keyword>
<dbReference type="GO" id="GO:0002935">
    <property type="term" value="F:tRNA (adenine(37)-C2)-methyltransferase activity"/>
    <property type="evidence" value="ECO:0007669"/>
    <property type="project" value="UniProtKB-UniRule"/>
</dbReference>
<proteinExistence type="inferred from homology"/>
<keyword evidence="10 13" id="KW-0408">Iron</keyword>
<evidence type="ECO:0000256" key="1">
    <source>
        <dbReference type="ARBA" id="ARBA00004496"/>
    </source>
</evidence>